<comment type="caution">
    <text evidence="1">The sequence shown here is derived from an EMBL/GenBank/DDBJ whole genome shotgun (WGS) entry which is preliminary data.</text>
</comment>
<dbReference type="AlphaFoldDB" id="A0A8S1WSB5"/>
<accession>A0A8S1WSB5</accession>
<dbReference type="Proteomes" id="UP000683925">
    <property type="component" value="Unassembled WGS sequence"/>
</dbReference>
<evidence type="ECO:0000313" key="2">
    <source>
        <dbReference type="Proteomes" id="UP000683925"/>
    </source>
</evidence>
<protein>
    <submittedName>
        <fullName evidence="1">Uncharacterized protein</fullName>
    </submittedName>
</protein>
<organism evidence="1 2">
    <name type="scientific">Paramecium octaurelia</name>
    <dbReference type="NCBI Taxonomy" id="43137"/>
    <lineage>
        <taxon>Eukaryota</taxon>
        <taxon>Sar</taxon>
        <taxon>Alveolata</taxon>
        <taxon>Ciliophora</taxon>
        <taxon>Intramacronucleata</taxon>
        <taxon>Oligohymenophorea</taxon>
        <taxon>Peniculida</taxon>
        <taxon>Parameciidae</taxon>
        <taxon>Paramecium</taxon>
    </lineage>
</organism>
<keyword evidence="2" id="KW-1185">Reference proteome</keyword>
<sequence length="227" mass="27487">MFQQHINTIQTCRSNSSINYIPQRLARVATPSGFNNNSAFKKIQKFHKQIEFYKQKEIYKKKYYCFQMKSHIQQLEESKSYIQNRYEQKQSFQSIQQQIKDLTQYVQNFLGSFNQRITEIENLRKSHYNDHTGLEKQIIFTKREHIINEQSNCFQYLLGYLNQKRIIYKAYLNVIPNEIAWKQRFIKLNKEYVELQEKYTLLSAELENNRINFGSPSFECFEAIIRQ</sequence>
<dbReference type="EMBL" id="CAJJDP010000100">
    <property type="protein sequence ID" value="CAD8191571.1"/>
    <property type="molecule type" value="Genomic_DNA"/>
</dbReference>
<reference evidence="1" key="1">
    <citation type="submission" date="2021-01" db="EMBL/GenBank/DDBJ databases">
        <authorList>
            <consortium name="Genoscope - CEA"/>
            <person name="William W."/>
        </authorList>
    </citation>
    <scope>NUCLEOTIDE SEQUENCE</scope>
</reference>
<name>A0A8S1WSB5_PAROT</name>
<gene>
    <name evidence="1" type="ORF">POCTA_138.1.T1000072</name>
</gene>
<proteinExistence type="predicted"/>
<evidence type="ECO:0000313" key="1">
    <source>
        <dbReference type="EMBL" id="CAD8191571.1"/>
    </source>
</evidence>